<dbReference type="GO" id="GO:0008210">
    <property type="term" value="P:estrogen metabolic process"/>
    <property type="evidence" value="ECO:0007669"/>
    <property type="project" value="Ensembl"/>
</dbReference>
<keyword evidence="8 11" id="KW-0503">Monooxygenase</keyword>
<evidence type="ECO:0000313" key="14">
    <source>
        <dbReference type="Proteomes" id="UP000694540"/>
    </source>
</evidence>
<dbReference type="GO" id="GO:0020037">
    <property type="term" value="F:heme binding"/>
    <property type="evidence" value="ECO:0007669"/>
    <property type="project" value="UniProtKB-UniRule"/>
</dbReference>
<dbReference type="GeneTree" id="ENSGT00940000153331"/>
<dbReference type="InterPro" id="IPR017972">
    <property type="entry name" value="Cyt_P450_CS"/>
</dbReference>
<evidence type="ECO:0000256" key="2">
    <source>
        <dbReference type="ARBA" id="ARBA00004370"/>
    </source>
</evidence>
<evidence type="ECO:0000256" key="5">
    <source>
        <dbReference type="ARBA" id="ARBA00022723"/>
    </source>
</evidence>
<keyword evidence="4 10" id="KW-0349">Heme</keyword>
<organism evidence="13 14">
    <name type="scientific">Catagonus wagneri</name>
    <name type="common">Chacoan peccary</name>
    <dbReference type="NCBI Taxonomy" id="51154"/>
    <lineage>
        <taxon>Eukaryota</taxon>
        <taxon>Metazoa</taxon>
        <taxon>Chordata</taxon>
        <taxon>Craniata</taxon>
        <taxon>Vertebrata</taxon>
        <taxon>Euteleostomi</taxon>
        <taxon>Mammalia</taxon>
        <taxon>Eutheria</taxon>
        <taxon>Laurasiatheria</taxon>
        <taxon>Artiodactyla</taxon>
        <taxon>Suina</taxon>
        <taxon>Tayassuidae</taxon>
        <taxon>Catagonus</taxon>
    </lineage>
</organism>
<dbReference type="CDD" id="cd20663">
    <property type="entry name" value="CYP2D"/>
    <property type="match status" value="1"/>
</dbReference>
<evidence type="ECO:0000256" key="8">
    <source>
        <dbReference type="ARBA" id="ARBA00023033"/>
    </source>
</evidence>
<dbReference type="SUPFAM" id="SSF48264">
    <property type="entry name" value="Cytochrome P450"/>
    <property type="match status" value="1"/>
</dbReference>
<dbReference type="Gene3D" id="1.10.630.10">
    <property type="entry name" value="Cytochrome P450"/>
    <property type="match status" value="1"/>
</dbReference>
<evidence type="ECO:0000256" key="4">
    <source>
        <dbReference type="ARBA" id="ARBA00022617"/>
    </source>
</evidence>
<dbReference type="PROSITE" id="PS00086">
    <property type="entry name" value="CYTOCHROME_P450"/>
    <property type="match status" value="1"/>
</dbReference>
<accession>A0A8C3YMU9</accession>
<protein>
    <recommendedName>
        <fullName evidence="12">Cytochrome P450</fullName>
        <ecNumber evidence="12">1.14.14.-</ecNumber>
    </recommendedName>
</protein>
<dbReference type="PRINTS" id="PR00463">
    <property type="entry name" value="EP450I"/>
</dbReference>
<dbReference type="GO" id="GO:0090350">
    <property type="term" value="P:negative regulation of organofluorine metabolic process"/>
    <property type="evidence" value="ECO:0007669"/>
    <property type="project" value="Ensembl"/>
</dbReference>
<evidence type="ECO:0000256" key="12">
    <source>
        <dbReference type="RuleBase" id="RU368047"/>
    </source>
</evidence>
<dbReference type="PRINTS" id="PR00385">
    <property type="entry name" value="P450"/>
</dbReference>
<dbReference type="Proteomes" id="UP000694540">
    <property type="component" value="Unplaced"/>
</dbReference>
<keyword evidence="9" id="KW-0472">Membrane</keyword>
<evidence type="ECO:0000256" key="7">
    <source>
        <dbReference type="ARBA" id="ARBA00023004"/>
    </source>
</evidence>
<dbReference type="InterPro" id="IPR001128">
    <property type="entry name" value="Cyt_P450"/>
</dbReference>
<sequence length="497" mass="55854">MGLLNGDSLGTLALAMVIFLLLVDLMHRRSRWAKRYPPGPMPLPVLGNLLQVDFQDPVLSFSQLRRRFGDVFSLQQFWSPLVVINGSAAVREALVHHSHDTSDRPLHQHLGYGPRSEGVILARYGKAWREQRRFSVTTLRNFGLGKKSLEQWVTQEASYLCAAFTDQAGRPFSPKSLLNKAGSNVISFLTFGRRFEYDDPCILKLLDLLEGAVKEELGLLRQVIEAVPVLMRIPGLAAKLFPAQRAFIAKVDELITEHRMTRDPAQPPRDLTDAFLDEIKEAQGNPESSFNEENLRLLVIDLFSAGTSTTSTTLAWALLLMILHPDVQQRVQQEIDAVIGRVRQPEMQDQALMPFTVAVIHEVQRFGDVVPLGVAHMTSRDIEVQGFLIPKGTTLITNLSSVLKDEAIWKKPLRFHPERFLDAKGRFAKQEAFVPFSTGRRSCLGEPLARMELFLFFTTLLQHFSFAVPTGQPRPSDHGVFALLMSPSPYQLCAVPR</sequence>
<keyword evidence="5 10" id="KW-0479">Metal-binding</keyword>
<evidence type="ECO:0000256" key="10">
    <source>
        <dbReference type="PIRSR" id="PIRSR602401-1"/>
    </source>
</evidence>
<evidence type="ECO:0000313" key="13">
    <source>
        <dbReference type="Ensembl" id="ENSCWAP00000024388.1"/>
    </source>
</evidence>
<evidence type="ECO:0000256" key="9">
    <source>
        <dbReference type="ARBA" id="ARBA00023136"/>
    </source>
</evidence>
<dbReference type="PANTHER" id="PTHR24300:SF1">
    <property type="entry name" value="CYTOCHROME P450 2D6-RELATED"/>
    <property type="match status" value="1"/>
</dbReference>
<proteinExistence type="inferred from homology"/>
<dbReference type="GO" id="GO:0062187">
    <property type="term" value="F:anandamide 8,9 epoxidase activity"/>
    <property type="evidence" value="ECO:0007669"/>
    <property type="project" value="Ensembl"/>
</dbReference>
<dbReference type="PANTHER" id="PTHR24300">
    <property type="entry name" value="CYTOCHROME P450 508A4-RELATED"/>
    <property type="match status" value="1"/>
</dbReference>
<dbReference type="GO" id="GO:0070989">
    <property type="term" value="P:oxidative demethylation"/>
    <property type="evidence" value="ECO:0007669"/>
    <property type="project" value="Ensembl"/>
</dbReference>
<dbReference type="Pfam" id="PF00067">
    <property type="entry name" value="p450"/>
    <property type="match status" value="1"/>
</dbReference>
<dbReference type="PRINTS" id="PR01686">
    <property type="entry name" value="EP450ICYP2D"/>
</dbReference>
<dbReference type="GO" id="GO:0016098">
    <property type="term" value="P:monoterpenoid metabolic process"/>
    <property type="evidence" value="ECO:0007669"/>
    <property type="project" value="Ensembl"/>
</dbReference>
<dbReference type="GO" id="GO:0005789">
    <property type="term" value="C:endoplasmic reticulum membrane"/>
    <property type="evidence" value="ECO:0007669"/>
    <property type="project" value="UniProtKB-SubCell"/>
</dbReference>
<evidence type="ECO:0000256" key="1">
    <source>
        <dbReference type="ARBA" id="ARBA00001971"/>
    </source>
</evidence>
<reference evidence="13" key="1">
    <citation type="submission" date="2025-08" db="UniProtKB">
        <authorList>
            <consortium name="Ensembl"/>
        </authorList>
    </citation>
    <scope>IDENTIFICATION</scope>
</reference>
<comment type="function">
    <text evidence="12">Cytochromes P450 are a group of heme-thiolate monooxygenases. In liver microsomes, this enzyme is involved in an NADPH-dependent electron transport pathway. It oxidizes a variety of structurally unrelated compounds, including steroids, fatty acids, and xenobiotics.</text>
</comment>
<dbReference type="Ensembl" id="ENSCWAT00000026439.1">
    <property type="protein sequence ID" value="ENSCWAP00000024388.1"/>
    <property type="gene ID" value="ENSCWAG00000018484.1"/>
</dbReference>
<dbReference type="GO" id="GO:0062188">
    <property type="term" value="F:anandamide 11,12 epoxidase activity"/>
    <property type="evidence" value="ECO:0007669"/>
    <property type="project" value="Ensembl"/>
</dbReference>
<keyword evidence="7 10" id="KW-0408">Iron</keyword>
<dbReference type="GO" id="GO:0009804">
    <property type="term" value="P:coumarin metabolic process"/>
    <property type="evidence" value="ECO:0007669"/>
    <property type="project" value="Ensembl"/>
</dbReference>
<keyword evidence="6 11" id="KW-0560">Oxidoreductase</keyword>
<dbReference type="GO" id="GO:0009822">
    <property type="term" value="P:alkaloid catabolic process"/>
    <property type="evidence" value="ECO:0007669"/>
    <property type="project" value="Ensembl"/>
</dbReference>
<comment type="cofactor">
    <cofactor evidence="1 10 12">
        <name>heme</name>
        <dbReference type="ChEBI" id="CHEBI:30413"/>
    </cofactor>
</comment>
<dbReference type="InterPro" id="IPR050182">
    <property type="entry name" value="Cytochrome_P450_fam2"/>
</dbReference>
<comment type="subcellular location">
    <subcellularLocation>
        <location evidence="12">Endoplasmic reticulum membrane</location>
    </subcellularLocation>
    <subcellularLocation>
        <location evidence="12">Microsome membrane</location>
    </subcellularLocation>
    <subcellularLocation>
        <location evidence="2">Membrane</location>
    </subcellularLocation>
</comment>
<dbReference type="EC" id="1.14.14.-" evidence="12"/>
<keyword evidence="14" id="KW-1185">Reference proteome</keyword>
<evidence type="ECO:0000256" key="6">
    <source>
        <dbReference type="ARBA" id="ARBA00023002"/>
    </source>
</evidence>
<dbReference type="GO" id="GO:0005739">
    <property type="term" value="C:mitochondrion"/>
    <property type="evidence" value="ECO:0007669"/>
    <property type="project" value="Ensembl"/>
</dbReference>
<dbReference type="InterPro" id="IPR008069">
    <property type="entry name" value="Cyt_P450_E_grp-I_CYP2D-like"/>
</dbReference>
<dbReference type="GO" id="GO:0062189">
    <property type="term" value="F:anandamide 14,15 epoxidase activity"/>
    <property type="evidence" value="ECO:0007669"/>
    <property type="project" value="Ensembl"/>
</dbReference>
<dbReference type="GO" id="GO:0005506">
    <property type="term" value="F:iron ion binding"/>
    <property type="evidence" value="ECO:0007669"/>
    <property type="project" value="UniProtKB-UniRule"/>
</dbReference>
<gene>
    <name evidence="13" type="primary">CYP2D6</name>
</gene>
<dbReference type="GO" id="GO:0019369">
    <property type="term" value="P:arachidonate metabolic process"/>
    <property type="evidence" value="ECO:0007669"/>
    <property type="project" value="TreeGrafter"/>
</dbReference>
<evidence type="ECO:0000256" key="11">
    <source>
        <dbReference type="RuleBase" id="RU000461"/>
    </source>
</evidence>
<comment type="similarity">
    <text evidence="3 11">Belongs to the cytochrome P450 family.</text>
</comment>
<reference evidence="13" key="2">
    <citation type="submission" date="2025-09" db="UniProtKB">
        <authorList>
            <consortium name="Ensembl"/>
        </authorList>
    </citation>
    <scope>IDENTIFICATION</scope>
</reference>
<dbReference type="GO" id="GO:0016712">
    <property type="term" value="F:oxidoreductase activity, acting on paired donors, with incorporation or reduction of molecular oxygen, reduced flavin or flavoprotein as one donor, and incorporation of one atom of oxygen"/>
    <property type="evidence" value="ECO:0007669"/>
    <property type="project" value="InterPro"/>
</dbReference>
<dbReference type="FunFam" id="1.10.630.10:FF:000004">
    <property type="entry name" value="cytochrome P450 2D15 isoform X1"/>
    <property type="match status" value="1"/>
</dbReference>
<name>A0A8C3YMU9_9CETA</name>
<dbReference type="GO" id="GO:0042178">
    <property type="term" value="P:xenobiotic catabolic process"/>
    <property type="evidence" value="ECO:0007669"/>
    <property type="project" value="Ensembl"/>
</dbReference>
<dbReference type="AlphaFoldDB" id="A0A8C3YMU9"/>
<dbReference type="InterPro" id="IPR036396">
    <property type="entry name" value="Cyt_P450_sf"/>
</dbReference>
<dbReference type="GO" id="GO:0033076">
    <property type="term" value="P:isoquinoline alkaloid metabolic process"/>
    <property type="evidence" value="ECO:0007669"/>
    <property type="project" value="Ensembl"/>
</dbReference>
<dbReference type="InterPro" id="IPR002401">
    <property type="entry name" value="Cyt_P450_E_grp-I"/>
</dbReference>
<dbReference type="GO" id="GO:0042572">
    <property type="term" value="P:retinol metabolic process"/>
    <property type="evidence" value="ECO:0007669"/>
    <property type="project" value="Ensembl"/>
</dbReference>
<feature type="binding site" description="axial binding residue" evidence="10">
    <location>
        <position position="443"/>
    </location>
    <ligand>
        <name>heme</name>
        <dbReference type="ChEBI" id="CHEBI:30413"/>
    </ligand>
    <ligandPart>
        <name>Fe</name>
        <dbReference type="ChEBI" id="CHEBI:18248"/>
    </ligandPart>
</feature>
<evidence type="ECO:0000256" key="3">
    <source>
        <dbReference type="ARBA" id="ARBA00010617"/>
    </source>
</evidence>